<proteinExistence type="predicted"/>
<reference evidence="1" key="1">
    <citation type="submission" date="2024-11" db="EMBL/GenBank/DDBJ databases">
        <title>Description of Massilia orientalis sp. nov., isolated from rhizosphere soil of Ageratina adenophora.</title>
        <authorList>
            <person name="Wang Y."/>
        </authorList>
    </citation>
    <scope>NUCLEOTIDE SEQUENCE</scope>
    <source>
        <strain evidence="1">YIM B02787</strain>
    </source>
</reference>
<keyword evidence="2" id="KW-1185">Reference proteome</keyword>
<gene>
    <name evidence="1" type="ORF">QPK29_003805</name>
</gene>
<name>A0ACC7M458_9BURK</name>
<comment type="caution">
    <text evidence="1">The sequence shown here is derived from an EMBL/GenBank/DDBJ whole genome shotgun (WGS) entry which is preliminary data.</text>
</comment>
<organism evidence="1 2">
    <name type="scientific">Massilia orientalis</name>
    <dbReference type="NCBI Taxonomy" id="3050128"/>
    <lineage>
        <taxon>Bacteria</taxon>
        <taxon>Pseudomonadati</taxon>
        <taxon>Pseudomonadota</taxon>
        <taxon>Betaproteobacteria</taxon>
        <taxon>Burkholderiales</taxon>
        <taxon>Oxalobacteraceae</taxon>
        <taxon>Telluria group</taxon>
        <taxon>Massilia</taxon>
    </lineage>
</organism>
<evidence type="ECO:0000313" key="2">
    <source>
        <dbReference type="Proteomes" id="UP001168096"/>
    </source>
</evidence>
<protein>
    <submittedName>
        <fullName evidence="1">C-type cytochrome</fullName>
    </submittedName>
</protein>
<accession>A0ACC7M458</accession>
<evidence type="ECO:0000313" key="1">
    <source>
        <dbReference type="EMBL" id="MFJ1466823.1"/>
    </source>
</evidence>
<sequence length="418" mass="43446">MRLRTLAAAGTAFVAVVLGGLYAWTRPAAIAPAAAPPPPLSTAVLAAGARVVALGDCMVCHTAPDGPAYAGGLGLKTPFGIIYSTNITPDPETGIGRWTSAAFKRALREGVARDGHLLYPAFPYIHYTRMSDEDIELAYAWLMSRPPVRVKQPDNDLAFPLNFRPLLAFWNALYLRPGDGAAPGTGQVERGRYLVDTLGHCASCHSGMNVLGGERSPAFQGGTVDGWHAPALTRLAQGSAPWTRAELADYLQGGLALAHGAAKGPMRPVTERLAGVPRADVEAMAAYLMTIQQPAAAAAVPAAAQTGTPGAALFAAACAGCHTPAAPMMRLGGRPGLDRSSAVLGDDPSNFIQTVLHGIPWERPAPGGAAAAYMPPFADVLSDAQVAELAAWVRTGAGRPDWPGVAAASAKLRKEMQP</sequence>
<dbReference type="EMBL" id="JASNRB020000002">
    <property type="protein sequence ID" value="MFJ1466823.1"/>
    <property type="molecule type" value="Genomic_DNA"/>
</dbReference>
<dbReference type="Proteomes" id="UP001168096">
    <property type="component" value="Unassembled WGS sequence"/>
</dbReference>